<dbReference type="InterPro" id="IPR042098">
    <property type="entry name" value="TauD-like_sf"/>
</dbReference>
<dbReference type="AlphaFoldDB" id="A0A444HR23"/>
<evidence type="ECO:0000313" key="2">
    <source>
        <dbReference type="EMBL" id="RWX25247.1"/>
    </source>
</evidence>
<dbReference type="SUPFAM" id="SSF51197">
    <property type="entry name" value="Clavaminate synthase-like"/>
    <property type="match status" value="1"/>
</dbReference>
<name>A0A444HR23_RHILE</name>
<dbReference type="GO" id="GO:0016706">
    <property type="term" value="F:2-oxoglutarate-dependent dioxygenase activity"/>
    <property type="evidence" value="ECO:0007669"/>
    <property type="project" value="UniProtKB-ARBA"/>
</dbReference>
<proteinExistence type="predicted"/>
<evidence type="ECO:0000313" key="3">
    <source>
        <dbReference type="Proteomes" id="UP000283817"/>
    </source>
</evidence>
<gene>
    <name evidence="2" type="ORF">EHI47_26495</name>
</gene>
<dbReference type="RefSeq" id="WP_128411765.1">
    <property type="nucleotide sequence ID" value="NZ_SBHX01000063.1"/>
</dbReference>
<dbReference type="Gene3D" id="3.60.130.10">
    <property type="entry name" value="Clavaminate synthase-like"/>
    <property type="match status" value="1"/>
</dbReference>
<organism evidence="2 3">
    <name type="scientific">Rhizobium leguminosarum</name>
    <dbReference type="NCBI Taxonomy" id="384"/>
    <lineage>
        <taxon>Bacteria</taxon>
        <taxon>Pseudomonadati</taxon>
        <taxon>Pseudomonadota</taxon>
        <taxon>Alphaproteobacteria</taxon>
        <taxon>Hyphomicrobiales</taxon>
        <taxon>Rhizobiaceae</taxon>
        <taxon>Rhizobium/Agrobacterium group</taxon>
        <taxon>Rhizobium</taxon>
    </lineage>
</organism>
<accession>A0A444HR23</accession>
<dbReference type="EMBL" id="SBHX01000063">
    <property type="protein sequence ID" value="RWX25247.1"/>
    <property type="molecule type" value="Genomic_DNA"/>
</dbReference>
<comment type="caution">
    <text evidence="2">The sequence shown here is derived from an EMBL/GenBank/DDBJ whole genome shotgun (WGS) entry which is preliminary data.</text>
</comment>
<reference evidence="2 3" key="1">
    <citation type="submission" date="2019-01" db="EMBL/GenBank/DDBJ databases">
        <title>RHIZO-ID as a novel technology for direct rhizobia identification.</title>
        <authorList>
            <person name="De Meyer S.E."/>
        </authorList>
    </citation>
    <scope>NUCLEOTIDE SEQUENCE [LARGE SCALE GENOMIC DNA]</scope>
    <source>
        <strain evidence="2 3">WSM448</strain>
    </source>
</reference>
<evidence type="ECO:0000256" key="1">
    <source>
        <dbReference type="ARBA" id="ARBA00023002"/>
    </source>
</evidence>
<keyword evidence="1" id="KW-0560">Oxidoreductase</keyword>
<sequence length="63" mass="7074">MASPVIALRSKPGDLILYSNTRMMHRRSAYEPRFDGTDRYFVRVYFAPLSLLAAGRVLGAPSN</sequence>
<dbReference type="Proteomes" id="UP000283817">
    <property type="component" value="Unassembled WGS sequence"/>
</dbReference>
<protein>
    <submittedName>
        <fullName evidence="2">Uncharacterized protein</fullName>
    </submittedName>
</protein>